<feature type="transmembrane region" description="Helical" evidence="3">
    <location>
        <begin position="41"/>
        <end position="61"/>
    </location>
</feature>
<sequence>MSSPTLESTTENHTSTRNALGIIALITAILGTIFACVPGALIIGWILLPIAFILSLASLFLRGKKRGAGLAGLIISIIGTVIGVIVFLAVVSNAFDEAFDDETTTDQGAESSSAESGVDEDDTAAEAESSAAAAVEEEDSENPAEDSELGTRDNPYPLGTEISSSDWTVVVNSVDFDADAAIASENQFNESPEDGHTYILVNLTATYTGDDPDGGEPWVSVSYVSPQGNSFRPSDRPVVEPDSFDRIATLFHGASETGNFALHVPAEDVENGVLSVEPEMFADTAYLAVD</sequence>
<evidence type="ECO:0000256" key="1">
    <source>
        <dbReference type="ARBA" id="ARBA00022729"/>
    </source>
</evidence>
<accession>A0A7X8TJT1</accession>
<proteinExistence type="predicted"/>
<evidence type="ECO:0000256" key="2">
    <source>
        <dbReference type="SAM" id="MobiDB-lite"/>
    </source>
</evidence>
<keyword evidence="1" id="KW-0732">Signal</keyword>
<feature type="transmembrane region" description="Helical" evidence="3">
    <location>
        <begin position="68"/>
        <end position="91"/>
    </location>
</feature>
<organism evidence="4 5">
    <name type="scientific">Nesterenkonia sedimenti</name>
    <dbReference type="NCBI Taxonomy" id="1463632"/>
    <lineage>
        <taxon>Bacteria</taxon>
        <taxon>Bacillati</taxon>
        <taxon>Actinomycetota</taxon>
        <taxon>Actinomycetes</taxon>
        <taxon>Micrococcales</taxon>
        <taxon>Micrococcaceae</taxon>
        <taxon>Nesterenkonia</taxon>
    </lineage>
</organism>
<dbReference type="EMBL" id="JABAHY010000006">
    <property type="protein sequence ID" value="NLS09874.1"/>
    <property type="molecule type" value="Genomic_DNA"/>
</dbReference>
<dbReference type="RefSeq" id="WP_168887363.1">
    <property type="nucleotide sequence ID" value="NZ_JABAHY010000006.1"/>
</dbReference>
<keyword evidence="3" id="KW-0812">Transmembrane</keyword>
<name>A0A7X8TJT1_9MICC</name>
<protein>
    <submittedName>
        <fullName evidence="4">DUF308 domain-containing protein</fullName>
    </submittedName>
</protein>
<feature type="region of interest" description="Disordered" evidence="2">
    <location>
        <begin position="101"/>
        <end position="158"/>
    </location>
</feature>
<evidence type="ECO:0000313" key="4">
    <source>
        <dbReference type="EMBL" id="NLS09874.1"/>
    </source>
</evidence>
<keyword evidence="3" id="KW-0472">Membrane</keyword>
<feature type="compositionally biased region" description="Acidic residues" evidence="2">
    <location>
        <begin position="135"/>
        <end position="148"/>
    </location>
</feature>
<evidence type="ECO:0000313" key="5">
    <source>
        <dbReference type="Proteomes" id="UP000523139"/>
    </source>
</evidence>
<dbReference type="Proteomes" id="UP000523139">
    <property type="component" value="Unassembled WGS sequence"/>
</dbReference>
<evidence type="ECO:0000256" key="3">
    <source>
        <dbReference type="SAM" id="Phobius"/>
    </source>
</evidence>
<gene>
    <name evidence="4" type="ORF">HGQ17_07635</name>
</gene>
<feature type="transmembrane region" description="Helical" evidence="3">
    <location>
        <begin position="18"/>
        <end position="35"/>
    </location>
</feature>
<comment type="caution">
    <text evidence="4">The sequence shown here is derived from an EMBL/GenBank/DDBJ whole genome shotgun (WGS) entry which is preliminary data.</text>
</comment>
<keyword evidence="5" id="KW-1185">Reference proteome</keyword>
<dbReference type="InterPro" id="IPR029050">
    <property type="entry name" value="Immunoprotect_excell_Ig-like"/>
</dbReference>
<keyword evidence="3" id="KW-1133">Transmembrane helix</keyword>
<dbReference type="AlphaFoldDB" id="A0A7X8TJT1"/>
<reference evidence="4 5" key="1">
    <citation type="submission" date="2020-04" db="EMBL/GenBank/DDBJ databases">
        <title>Nesterenkonia sp. nov., isolated from marine sediment.</title>
        <authorList>
            <person name="Zhang G."/>
        </authorList>
    </citation>
    <scope>NUCLEOTIDE SEQUENCE [LARGE SCALE GENOMIC DNA]</scope>
    <source>
        <strain evidence="4 5">MY13</strain>
    </source>
</reference>
<dbReference type="Gene3D" id="2.60.40.1240">
    <property type="match status" value="1"/>
</dbReference>